<dbReference type="PROSITE" id="PS50263">
    <property type="entry name" value="CN_HYDROLASE"/>
    <property type="match status" value="1"/>
</dbReference>
<dbReference type="PANTHER" id="PTHR11750">
    <property type="entry name" value="PROTEIN N-TERMINAL AMIDASE"/>
    <property type="match status" value="1"/>
</dbReference>
<dbReference type="InterPro" id="IPR039703">
    <property type="entry name" value="Nta1"/>
</dbReference>
<dbReference type="Proteomes" id="UP001216638">
    <property type="component" value="Chromosome 1"/>
</dbReference>
<dbReference type="Pfam" id="PF00795">
    <property type="entry name" value="CN_hydrolase"/>
    <property type="match status" value="1"/>
</dbReference>
<organism evidence="2 3">
    <name type="scientific">Malassezia brasiliensis</name>
    <dbReference type="NCBI Taxonomy" id="1821822"/>
    <lineage>
        <taxon>Eukaryota</taxon>
        <taxon>Fungi</taxon>
        <taxon>Dikarya</taxon>
        <taxon>Basidiomycota</taxon>
        <taxon>Ustilaginomycotina</taxon>
        <taxon>Malasseziomycetes</taxon>
        <taxon>Malasseziales</taxon>
        <taxon>Malasseziaceae</taxon>
        <taxon>Malassezia</taxon>
    </lineage>
</organism>
<dbReference type="SUPFAM" id="SSF56317">
    <property type="entry name" value="Carbon-nitrogen hydrolase"/>
    <property type="match status" value="1"/>
</dbReference>
<evidence type="ECO:0000313" key="2">
    <source>
        <dbReference type="EMBL" id="WFC94766.1"/>
    </source>
</evidence>
<dbReference type="PANTHER" id="PTHR11750:SF26">
    <property type="entry name" value="PROTEIN N-TERMINAL AMIDASE"/>
    <property type="match status" value="1"/>
</dbReference>
<gene>
    <name evidence="2" type="ORF">MBRA1_001400</name>
</gene>
<name>A0AAF0DU03_9BASI</name>
<dbReference type="AlphaFoldDB" id="A0AAF0DU03"/>
<sequence>MRVALVQFAPQPGKCEENAAHIRNMLKSVAPGSIDLLVLPEMALTGYLFDSFDHIAPLLELPYRGEGATYALATSLAKQFNCYVVAGFPERMSPEALEDCQLAQGLVDARTPQALEAATSTYLPKVRDQAFNSAMLVDPQGNLANVFRKHFLFEADTPWADEGRGFSYVDVPRLGRICVAICMDLNPYLLDSDFEKYELAHYCDKNKVDLLVLPMNWLLPEEEHETYRTDPKHNQPSVTTINYWVARCIPLWVPGMGEPGHEGHRTTLIAANRTGSEKGMCMAHPDTIFAGSSSVITFRAGDHANLLGAAGCRDDAVVTVEVPT</sequence>
<dbReference type="GO" id="GO:0030163">
    <property type="term" value="P:protein catabolic process"/>
    <property type="evidence" value="ECO:0007669"/>
    <property type="project" value="TreeGrafter"/>
</dbReference>
<dbReference type="Gene3D" id="3.60.110.10">
    <property type="entry name" value="Carbon-nitrogen hydrolase"/>
    <property type="match status" value="1"/>
</dbReference>
<reference evidence="2" key="1">
    <citation type="submission" date="2023-03" db="EMBL/GenBank/DDBJ databases">
        <title>Mating type loci evolution in Malassezia.</title>
        <authorList>
            <person name="Coelho M.A."/>
        </authorList>
    </citation>
    <scope>NUCLEOTIDE SEQUENCE</scope>
    <source>
        <strain evidence="2">CBS 14135</strain>
    </source>
</reference>
<protein>
    <recommendedName>
        <fullName evidence="1">CN hydrolase domain-containing protein</fullName>
    </recommendedName>
</protein>
<dbReference type="GO" id="GO:0070773">
    <property type="term" value="F:protein-N-terminal glutamine amidohydrolase activity"/>
    <property type="evidence" value="ECO:0007669"/>
    <property type="project" value="InterPro"/>
</dbReference>
<dbReference type="EMBL" id="CP119951">
    <property type="protein sequence ID" value="WFC94766.1"/>
    <property type="molecule type" value="Genomic_DNA"/>
</dbReference>
<dbReference type="GO" id="GO:0008418">
    <property type="term" value="F:protein-N-terminal asparagine amidohydrolase activity"/>
    <property type="evidence" value="ECO:0007669"/>
    <property type="project" value="InterPro"/>
</dbReference>
<proteinExistence type="predicted"/>
<accession>A0AAF0DU03</accession>
<evidence type="ECO:0000259" key="1">
    <source>
        <dbReference type="PROSITE" id="PS50263"/>
    </source>
</evidence>
<dbReference type="InterPro" id="IPR036526">
    <property type="entry name" value="C-N_Hydrolase_sf"/>
</dbReference>
<dbReference type="InterPro" id="IPR003010">
    <property type="entry name" value="C-N_Hydrolase"/>
</dbReference>
<evidence type="ECO:0000313" key="3">
    <source>
        <dbReference type="Proteomes" id="UP001216638"/>
    </source>
</evidence>
<keyword evidence="3" id="KW-1185">Reference proteome</keyword>
<feature type="domain" description="CN hydrolase" evidence="1">
    <location>
        <begin position="1"/>
        <end position="324"/>
    </location>
</feature>